<dbReference type="EMBL" id="PKUR01000001">
    <property type="protein sequence ID" value="PLW87841.1"/>
    <property type="molecule type" value="Genomic_DNA"/>
</dbReference>
<evidence type="ECO:0000313" key="2">
    <source>
        <dbReference type="Proteomes" id="UP000235162"/>
    </source>
</evidence>
<reference evidence="1 2" key="1">
    <citation type="submission" date="2018-01" db="EMBL/GenBank/DDBJ databases">
        <title>The draft genome sequence of Halioglobus japonicus S1-36.</title>
        <authorList>
            <person name="Du Z.-J."/>
            <person name="Shi M.-J."/>
        </authorList>
    </citation>
    <scope>NUCLEOTIDE SEQUENCE [LARGE SCALE GENOMIC DNA]</scope>
    <source>
        <strain evidence="1 2">S1-36</strain>
    </source>
</reference>
<dbReference type="Proteomes" id="UP000235162">
    <property type="component" value="Unassembled WGS sequence"/>
</dbReference>
<gene>
    <name evidence="1" type="ORF">C0029_04520</name>
</gene>
<protein>
    <submittedName>
        <fullName evidence="1">DUF3570 domain-containing protein</fullName>
    </submittedName>
</protein>
<name>A0AAP8SPQ4_9GAMM</name>
<dbReference type="KEGG" id="hja:BST95_13660"/>
<keyword evidence="2" id="KW-1185">Reference proteome</keyword>
<dbReference type="InterPro" id="IPR021953">
    <property type="entry name" value="DUF3570"/>
</dbReference>
<proteinExistence type="predicted"/>
<organism evidence="1 2">
    <name type="scientific">Halioglobus japonicus</name>
    <dbReference type="NCBI Taxonomy" id="930805"/>
    <lineage>
        <taxon>Bacteria</taxon>
        <taxon>Pseudomonadati</taxon>
        <taxon>Pseudomonadota</taxon>
        <taxon>Gammaproteobacteria</taxon>
        <taxon>Cellvibrionales</taxon>
        <taxon>Halieaceae</taxon>
        <taxon>Halioglobus</taxon>
    </lineage>
</organism>
<dbReference type="RefSeq" id="WP_084200152.1">
    <property type="nucleotide sequence ID" value="NZ_BMYL01000001.1"/>
</dbReference>
<dbReference type="Pfam" id="PF12094">
    <property type="entry name" value="DUF3570"/>
    <property type="match status" value="1"/>
</dbReference>
<evidence type="ECO:0000313" key="1">
    <source>
        <dbReference type="EMBL" id="PLW87841.1"/>
    </source>
</evidence>
<comment type="caution">
    <text evidence="1">The sequence shown here is derived from an EMBL/GenBank/DDBJ whole genome shotgun (WGS) entry which is preliminary data.</text>
</comment>
<dbReference type="AlphaFoldDB" id="A0AAP8SPQ4"/>
<accession>A0AAP8SPQ4</accession>
<sequence>MRDTDNPRLLALTSSALLLPAYTPVANADAPPEVAEAGIRYSKYQEDDLSRNKVILGSNERYDIDIYQAHLLTPIADDWSFALDVQREHMSGASPWFVGETADGGAAVFMSGASISDTRTYVGTTTRYYMPRGNAGLQLGYSDEDDYRSKSIGLDGAWNNSDNSRTWSGAVSYADDDISPTQGTIPTNVEDEQKDTASAWFGMTQILSQTALVRLGLSYSVSNGYLSDPYKLLDQRPDRRSRTTASASWRKFLIAPDAALHIDYRYYSDNWDIDSHTLRGEWHQTLGRFSLVPYVRYYSQSEADFFSVIADPAQRYFSDDYRLSSFGAVTLGARLVASMNNWRVTVAGERYRSDNSWSLYGGEEAPALVDFWRATLALDYRFE</sequence>